<dbReference type="EMBL" id="CP114976">
    <property type="protein sequence ID" value="WBE25285.1"/>
    <property type="molecule type" value="Genomic_DNA"/>
</dbReference>
<dbReference type="CDD" id="cd07042">
    <property type="entry name" value="STAS_SulP_like_sulfate_transporter"/>
    <property type="match status" value="1"/>
</dbReference>
<dbReference type="SUPFAM" id="SSF52091">
    <property type="entry name" value="SpoIIaa-like"/>
    <property type="match status" value="1"/>
</dbReference>
<evidence type="ECO:0000313" key="8">
    <source>
        <dbReference type="EMBL" id="WBE25285.1"/>
    </source>
</evidence>
<dbReference type="Gene3D" id="3.30.750.24">
    <property type="entry name" value="STAS domain"/>
    <property type="match status" value="1"/>
</dbReference>
<dbReference type="AlphaFoldDB" id="A0AAF0AJA9"/>
<evidence type="ECO:0000256" key="5">
    <source>
        <dbReference type="SAM" id="MobiDB-lite"/>
    </source>
</evidence>
<accession>A0AAF0AJA9</accession>
<sequence>MYIPPLFSALRQTFAEGYTLNALRGDISAGLTVGIIAIPLAMALAIAVGVPPQHGLYTVLIGGSLIALTGGSRFNVSGPTAAFVVILLPITQQFGVGGLLLCTAMAGVILIAMAVLRAGALLQFIPYPVTLGFTAGIGVVIATLQIKDAFGLTNVAPTANYIEQISALTHALPSIQLGDTLVAAITLLVLIIWPRFVPKIPGHLVALAIGSFIGLALNNADISVATIGERFSYTVDGVAHPGIPPFLPSFMWPWEMSGPDGKPLLLSFELFRQLLAPAFAIAMLGAIESLLCAVVADGMAGTKHDPNGELLGQGIGNILAPMFGGITATAAIARSAANVRAGAFSPIAAIIHAGVVLLAMLFLAPMFSHLPMAALAALLLMVAWNMSEPKHVIHTLRISPRNDVLVLLTCLSLTVLFDMVLAVGVGLLLAAGLFIKSMSDLTDTASVSPDEHDIPDLPDSVTVYAIRGPLFFGAAEKALSVLRKFNPEIRVAIIDLRAVPMLDMTALAALSNVLNDYQKNDIGIIFLGASAKVRQKMHRAGIGLSHSKISYVSNFAMARKRAQSWLDADAGVEPSTLDDDTASNTNPPTAQH</sequence>
<organism evidence="8 9">
    <name type="scientific">Denitrificimonas caeni</name>
    <dbReference type="NCBI Taxonomy" id="521720"/>
    <lineage>
        <taxon>Bacteria</taxon>
        <taxon>Pseudomonadati</taxon>
        <taxon>Pseudomonadota</taxon>
        <taxon>Gammaproteobacteria</taxon>
        <taxon>Pseudomonadales</taxon>
        <taxon>Pseudomonadaceae</taxon>
        <taxon>Denitrificimonas</taxon>
    </lineage>
</organism>
<feature type="transmembrane region" description="Helical" evidence="6">
    <location>
        <begin position="94"/>
        <end position="116"/>
    </location>
</feature>
<keyword evidence="2 6" id="KW-0812">Transmembrane</keyword>
<feature type="transmembrane region" description="Helical" evidence="6">
    <location>
        <begin position="370"/>
        <end position="386"/>
    </location>
</feature>
<dbReference type="GO" id="GO:0055085">
    <property type="term" value="P:transmembrane transport"/>
    <property type="evidence" value="ECO:0007669"/>
    <property type="project" value="InterPro"/>
</dbReference>
<evidence type="ECO:0000259" key="7">
    <source>
        <dbReference type="PROSITE" id="PS50801"/>
    </source>
</evidence>
<proteinExistence type="predicted"/>
<dbReference type="RefSeq" id="WP_269818231.1">
    <property type="nucleotide sequence ID" value="NZ_CP114976.1"/>
</dbReference>
<dbReference type="InterPro" id="IPR036513">
    <property type="entry name" value="STAS_dom_sf"/>
</dbReference>
<evidence type="ECO:0000256" key="6">
    <source>
        <dbReference type="SAM" id="Phobius"/>
    </source>
</evidence>
<evidence type="ECO:0000313" key="9">
    <source>
        <dbReference type="Proteomes" id="UP001212189"/>
    </source>
</evidence>
<feature type="transmembrane region" description="Helical" evidence="6">
    <location>
        <begin position="55"/>
        <end position="74"/>
    </location>
</feature>
<feature type="transmembrane region" description="Helical" evidence="6">
    <location>
        <begin position="274"/>
        <end position="296"/>
    </location>
</feature>
<dbReference type="NCBIfam" id="NF008660">
    <property type="entry name" value="PRK11660.1"/>
    <property type="match status" value="1"/>
</dbReference>
<feature type="compositionally biased region" description="Polar residues" evidence="5">
    <location>
        <begin position="582"/>
        <end position="592"/>
    </location>
</feature>
<evidence type="ECO:0000256" key="1">
    <source>
        <dbReference type="ARBA" id="ARBA00004141"/>
    </source>
</evidence>
<dbReference type="Pfam" id="PF01740">
    <property type="entry name" value="STAS"/>
    <property type="match status" value="1"/>
</dbReference>
<comment type="subcellular location">
    <subcellularLocation>
        <location evidence="1">Membrane</location>
        <topology evidence="1">Multi-pass membrane protein</topology>
    </subcellularLocation>
</comment>
<dbReference type="Proteomes" id="UP001212189">
    <property type="component" value="Chromosome"/>
</dbReference>
<evidence type="ECO:0000256" key="4">
    <source>
        <dbReference type="ARBA" id="ARBA00023136"/>
    </source>
</evidence>
<feature type="transmembrane region" description="Helical" evidence="6">
    <location>
        <begin position="27"/>
        <end position="48"/>
    </location>
</feature>
<reference evidence="8 9" key="1">
    <citation type="submission" date="2022-12" db="EMBL/GenBank/DDBJ databases">
        <title>Coexistence and Characterization of a Novel Tigecycline Resistance gene tet(X) variant and blaNDM-1 in a Pseudomonas caeni Isolate of Chicken Origin.</title>
        <authorList>
            <person name="Lu X."/>
            <person name="Zhang L."/>
            <person name="Li R."/>
            <person name="Wang Z."/>
        </authorList>
    </citation>
    <scope>NUCLEOTIDE SEQUENCE [LARGE SCALE GENOMIC DNA]</scope>
    <source>
        <strain evidence="8 9">CE14</strain>
    </source>
</reference>
<keyword evidence="9" id="KW-1185">Reference proteome</keyword>
<dbReference type="PANTHER" id="PTHR11814">
    <property type="entry name" value="SULFATE TRANSPORTER"/>
    <property type="match status" value="1"/>
</dbReference>
<dbReference type="KEGG" id="dce:O6P33_00090"/>
<dbReference type="GO" id="GO:0016020">
    <property type="term" value="C:membrane"/>
    <property type="evidence" value="ECO:0007669"/>
    <property type="project" value="UniProtKB-SubCell"/>
</dbReference>
<feature type="domain" description="STAS" evidence="7">
    <location>
        <begin position="459"/>
        <end position="562"/>
    </location>
</feature>
<feature type="transmembrane region" description="Helical" evidence="6">
    <location>
        <begin position="128"/>
        <end position="146"/>
    </location>
</feature>
<keyword evidence="4 6" id="KW-0472">Membrane</keyword>
<feature type="region of interest" description="Disordered" evidence="5">
    <location>
        <begin position="572"/>
        <end position="592"/>
    </location>
</feature>
<dbReference type="InterPro" id="IPR011547">
    <property type="entry name" value="SLC26A/SulP_dom"/>
</dbReference>
<dbReference type="InterPro" id="IPR001902">
    <property type="entry name" value="SLC26A/SulP_fam"/>
</dbReference>
<feature type="transmembrane region" description="Helical" evidence="6">
    <location>
        <begin position="200"/>
        <end position="217"/>
    </location>
</feature>
<name>A0AAF0AJA9_9GAMM</name>
<gene>
    <name evidence="8" type="primary">dauA</name>
    <name evidence="8" type="ORF">O6P33_00090</name>
</gene>
<evidence type="ECO:0000256" key="2">
    <source>
        <dbReference type="ARBA" id="ARBA00022692"/>
    </source>
</evidence>
<protein>
    <submittedName>
        <fullName evidence="8">C4-dicarboxylic acid transporter DauA</fullName>
    </submittedName>
</protein>
<feature type="transmembrane region" description="Helical" evidence="6">
    <location>
        <begin position="343"/>
        <end position="363"/>
    </location>
</feature>
<dbReference type="InterPro" id="IPR002645">
    <property type="entry name" value="STAS_dom"/>
</dbReference>
<feature type="transmembrane region" description="Helical" evidence="6">
    <location>
        <begin position="175"/>
        <end position="193"/>
    </location>
</feature>
<keyword evidence="3 6" id="KW-1133">Transmembrane helix</keyword>
<feature type="transmembrane region" description="Helical" evidence="6">
    <location>
        <begin position="406"/>
        <end position="435"/>
    </location>
</feature>
<dbReference type="PROSITE" id="PS50801">
    <property type="entry name" value="STAS"/>
    <property type="match status" value="1"/>
</dbReference>
<dbReference type="Pfam" id="PF00916">
    <property type="entry name" value="Sulfate_transp"/>
    <property type="match status" value="1"/>
</dbReference>
<evidence type="ECO:0000256" key="3">
    <source>
        <dbReference type="ARBA" id="ARBA00022989"/>
    </source>
</evidence>